<dbReference type="Proteomes" id="UP001285636">
    <property type="component" value="Unassembled WGS sequence"/>
</dbReference>
<dbReference type="PROSITE" id="PS51635">
    <property type="entry name" value="PNPLA"/>
    <property type="match status" value="1"/>
</dbReference>
<dbReference type="AlphaFoldDB" id="A0AAJ2U001"/>
<proteinExistence type="predicted"/>
<feature type="domain" description="PNPLA" evidence="3">
    <location>
        <begin position="5"/>
        <end position="199"/>
    </location>
</feature>
<sequence length="298" mass="33620">MKVDGVFAGGGVKAYAFVGALEVMEERGYEFTRIAGTSAGSIVAALIKAGYTSKELLSLLNELDIEAFKDERMSWLPFQAAKWVHLYFKLGIYKGDALEEWLSCVLKKKGIRTFADLPKDSLRIIASDLSQNRLMVLPDDLPLYGQLPEKFSVARAVRMSCSIPFFFEPVKIYDRTKNGARSYVVDGGILSNFPMWLFMDGRTKKWKRPVIGFQLSPSTEQMPPNDIKNAISLYRALFNTMTKAHDSKYIAADHAKNIVFIPVVDVSATDFEMSDQEKYKLVALGKGQTEMFLKGWRY</sequence>
<keyword evidence="1 2" id="KW-0443">Lipid metabolism</keyword>
<gene>
    <name evidence="4" type="ORF">RYX45_10255</name>
</gene>
<feature type="short sequence motif" description="DGA/G" evidence="2">
    <location>
        <begin position="186"/>
        <end position="188"/>
    </location>
</feature>
<name>A0AAJ2U001_ALKPS</name>
<accession>A0AAJ2U001</accession>
<comment type="caution">
    <text evidence="4">The sequence shown here is derived from an EMBL/GenBank/DDBJ whole genome shotgun (WGS) entry which is preliminary data.</text>
</comment>
<evidence type="ECO:0000313" key="4">
    <source>
        <dbReference type="EMBL" id="MDV2885569.1"/>
    </source>
</evidence>
<organism evidence="4 5">
    <name type="scientific">Alkalihalophilus pseudofirmus</name>
    <name type="common">Bacillus pseudofirmus</name>
    <dbReference type="NCBI Taxonomy" id="79885"/>
    <lineage>
        <taxon>Bacteria</taxon>
        <taxon>Bacillati</taxon>
        <taxon>Bacillota</taxon>
        <taxon>Bacilli</taxon>
        <taxon>Bacillales</taxon>
        <taxon>Bacillaceae</taxon>
        <taxon>Alkalihalophilus</taxon>
    </lineage>
</organism>
<keyword evidence="2" id="KW-0442">Lipid degradation</keyword>
<evidence type="ECO:0000313" key="5">
    <source>
        <dbReference type="Proteomes" id="UP001285636"/>
    </source>
</evidence>
<feature type="short sequence motif" description="GXSXG" evidence="2">
    <location>
        <begin position="36"/>
        <end position="40"/>
    </location>
</feature>
<feature type="active site" description="Proton acceptor" evidence="2">
    <location>
        <position position="186"/>
    </location>
</feature>
<dbReference type="CDD" id="cd07207">
    <property type="entry name" value="Pat_ExoU_VipD_like"/>
    <property type="match status" value="1"/>
</dbReference>
<protein>
    <submittedName>
        <fullName evidence="4">Patatin-like phospholipase family protein</fullName>
    </submittedName>
</protein>
<reference evidence="4" key="1">
    <citation type="submission" date="2023-10" db="EMBL/GenBank/DDBJ databases">
        <title>Screening of Alkalihalophilus pseudofirmusBZ-TG-HK211 and Its Alleviation of Salt Stress on Rapeseed Growth.</title>
        <authorList>
            <person name="Zhao B."/>
            <person name="Guo T."/>
        </authorList>
    </citation>
    <scope>NUCLEOTIDE SEQUENCE</scope>
    <source>
        <strain evidence="4">BZ-TG-HK211</strain>
    </source>
</reference>
<evidence type="ECO:0000256" key="1">
    <source>
        <dbReference type="ARBA" id="ARBA00023098"/>
    </source>
</evidence>
<dbReference type="SUPFAM" id="SSF52151">
    <property type="entry name" value="FabD/lysophospholipase-like"/>
    <property type="match status" value="1"/>
</dbReference>
<dbReference type="PANTHER" id="PTHR46394:SF1">
    <property type="entry name" value="PNPLA DOMAIN-CONTAINING PROTEIN"/>
    <property type="match status" value="1"/>
</dbReference>
<dbReference type="Pfam" id="PF01734">
    <property type="entry name" value="Patatin"/>
    <property type="match status" value="1"/>
</dbReference>
<dbReference type="InterPro" id="IPR052580">
    <property type="entry name" value="Lipid_Hydrolase"/>
</dbReference>
<dbReference type="GO" id="GO:0016787">
    <property type="term" value="F:hydrolase activity"/>
    <property type="evidence" value="ECO:0007669"/>
    <property type="project" value="UniProtKB-UniRule"/>
</dbReference>
<feature type="active site" description="Nucleophile" evidence="2">
    <location>
        <position position="38"/>
    </location>
</feature>
<dbReference type="PANTHER" id="PTHR46394">
    <property type="entry name" value="ANNEXIN"/>
    <property type="match status" value="1"/>
</dbReference>
<comment type="caution">
    <text evidence="2">Lacks conserved residue(s) required for the propagation of feature annotation.</text>
</comment>
<dbReference type="InterPro" id="IPR002641">
    <property type="entry name" value="PNPLA_dom"/>
</dbReference>
<dbReference type="GO" id="GO:0016042">
    <property type="term" value="P:lipid catabolic process"/>
    <property type="evidence" value="ECO:0007669"/>
    <property type="project" value="UniProtKB-UniRule"/>
</dbReference>
<keyword evidence="2" id="KW-0378">Hydrolase</keyword>
<dbReference type="Gene3D" id="3.40.1090.10">
    <property type="entry name" value="Cytosolic phospholipase A2 catalytic domain"/>
    <property type="match status" value="2"/>
</dbReference>
<dbReference type="EMBL" id="JAWJAY010000001">
    <property type="protein sequence ID" value="MDV2885569.1"/>
    <property type="molecule type" value="Genomic_DNA"/>
</dbReference>
<dbReference type="RefSeq" id="WP_323466677.1">
    <property type="nucleotide sequence ID" value="NZ_CP144224.1"/>
</dbReference>
<evidence type="ECO:0000256" key="2">
    <source>
        <dbReference type="PROSITE-ProRule" id="PRU01161"/>
    </source>
</evidence>
<dbReference type="InterPro" id="IPR016035">
    <property type="entry name" value="Acyl_Trfase/lysoPLipase"/>
</dbReference>
<evidence type="ECO:0000259" key="3">
    <source>
        <dbReference type="PROSITE" id="PS51635"/>
    </source>
</evidence>